<evidence type="ECO:0000313" key="1">
    <source>
        <dbReference type="EMBL" id="GBM79878.1"/>
    </source>
</evidence>
<accession>A0A4Y2IPW4</accession>
<dbReference type="AlphaFoldDB" id="A0A4Y2IPW4"/>
<gene>
    <name evidence="1" type="ORF">AVEN_220433_1</name>
</gene>
<proteinExistence type="predicted"/>
<organism evidence="1 2">
    <name type="scientific">Araneus ventricosus</name>
    <name type="common">Orbweaver spider</name>
    <name type="synonym">Epeira ventricosa</name>
    <dbReference type="NCBI Taxonomy" id="182803"/>
    <lineage>
        <taxon>Eukaryota</taxon>
        <taxon>Metazoa</taxon>
        <taxon>Ecdysozoa</taxon>
        <taxon>Arthropoda</taxon>
        <taxon>Chelicerata</taxon>
        <taxon>Arachnida</taxon>
        <taxon>Araneae</taxon>
        <taxon>Araneomorphae</taxon>
        <taxon>Entelegynae</taxon>
        <taxon>Araneoidea</taxon>
        <taxon>Araneidae</taxon>
        <taxon>Araneus</taxon>
    </lineage>
</organism>
<name>A0A4Y2IPW4_ARAVE</name>
<comment type="caution">
    <text evidence="1">The sequence shown here is derived from an EMBL/GenBank/DDBJ whole genome shotgun (WGS) entry which is preliminary data.</text>
</comment>
<dbReference type="EMBL" id="BGPR01002847">
    <property type="protein sequence ID" value="GBM79878.1"/>
    <property type="molecule type" value="Genomic_DNA"/>
</dbReference>
<evidence type="ECO:0008006" key="3">
    <source>
        <dbReference type="Google" id="ProtNLM"/>
    </source>
</evidence>
<keyword evidence="2" id="KW-1185">Reference proteome</keyword>
<evidence type="ECO:0000313" key="2">
    <source>
        <dbReference type="Proteomes" id="UP000499080"/>
    </source>
</evidence>
<protein>
    <recommendedName>
        <fullName evidence="3">Reverse transcriptase domain-containing protein</fullName>
    </recommendedName>
</protein>
<sequence length="110" mass="12623">MYPPSPLQRTIDQTPIVEEPPFQGTEITHIFKIIPQNKAPGYDGIDNVVLKIIYNSFPNLLTAYWNKCPALQHFPKALKIEIVALFHKKDRNKSLLNSCRPITLPLSFQH</sequence>
<dbReference type="OrthoDB" id="411871at2759"/>
<reference evidence="1 2" key="1">
    <citation type="journal article" date="2019" name="Sci. Rep.">
        <title>Orb-weaving spider Araneus ventricosus genome elucidates the spidroin gene catalogue.</title>
        <authorList>
            <person name="Kono N."/>
            <person name="Nakamura H."/>
            <person name="Ohtoshi R."/>
            <person name="Moran D.A.P."/>
            <person name="Shinohara A."/>
            <person name="Yoshida Y."/>
            <person name="Fujiwara M."/>
            <person name="Mori M."/>
            <person name="Tomita M."/>
            <person name="Arakawa K."/>
        </authorList>
    </citation>
    <scope>NUCLEOTIDE SEQUENCE [LARGE SCALE GENOMIC DNA]</scope>
</reference>
<dbReference type="Proteomes" id="UP000499080">
    <property type="component" value="Unassembled WGS sequence"/>
</dbReference>